<evidence type="ECO:0000259" key="2">
    <source>
        <dbReference type="Pfam" id="PF11181"/>
    </source>
</evidence>
<feature type="transmembrane region" description="Helical" evidence="1">
    <location>
        <begin position="260"/>
        <end position="283"/>
    </location>
</feature>
<comment type="caution">
    <text evidence="3">The sequence shown here is derived from an EMBL/GenBank/DDBJ whole genome shotgun (WGS) entry which is preliminary data.</text>
</comment>
<evidence type="ECO:0000313" key="4">
    <source>
        <dbReference type="Proteomes" id="UP000276103"/>
    </source>
</evidence>
<feature type="domain" description="General stress protein 17M-like" evidence="2">
    <location>
        <begin position="10"/>
        <end position="65"/>
    </location>
</feature>
<feature type="transmembrane region" description="Helical" evidence="1">
    <location>
        <begin position="76"/>
        <end position="99"/>
    </location>
</feature>
<dbReference type="InterPro" id="IPR052948">
    <property type="entry name" value="Low_temp-induced_all0457"/>
</dbReference>
<keyword evidence="1" id="KW-0812">Transmembrane</keyword>
<feature type="transmembrane region" description="Helical" evidence="1">
    <location>
        <begin position="289"/>
        <end position="322"/>
    </location>
</feature>
<keyword evidence="1" id="KW-0472">Membrane</keyword>
<dbReference type="OrthoDB" id="462701at2"/>
<dbReference type="Proteomes" id="UP000276103">
    <property type="component" value="Unassembled WGS sequence"/>
</dbReference>
<feature type="transmembrane region" description="Helical" evidence="1">
    <location>
        <begin position="111"/>
        <end position="133"/>
    </location>
</feature>
<dbReference type="AlphaFoldDB" id="A0A3S1C3M7"/>
<protein>
    <recommendedName>
        <fullName evidence="2">General stress protein 17M-like domain-containing protein</fullName>
    </recommendedName>
</protein>
<gene>
    <name evidence="3" type="ORF">DSM107003_02010</name>
</gene>
<sequence length="411" mass="42488">MVIGVHRRAVGVFSHRRDAEQALHELKNSGFAMDRVSIIAKDRDDRDEIAGTQVTEKVGDKSDEGAKVGGISGGAVGGLTGLLIGLGTLAIPGIGPIMLAGGLATTLATTLAGAGIGAVAGSLIGGLIGLGIPEERARAYHQRVEEGAYLVIIDGTDAELSRAREILHRRGIEDFEVYDHPNREQPTTGVAHHDVNVPVVPVQTTRRAIGVFSHQRDAESALRELRNAGFPMTQVSLIAKDGNIREKSGIGNKADEGLKAGAATGGALGGLGGLLVGLGALAIPGVGPVIAGGAVATALATTLTGGAVGAAVGGIAGGLVGLGIPEERARIYSDRFQRGHYLLIVDGTEAQIHQAQSILQRLGIEEFAIYDARDVGKYQPSVEPVKHTETLPSHHPGEPPVIVVDHRTKAV</sequence>
<evidence type="ECO:0000313" key="3">
    <source>
        <dbReference type="EMBL" id="RUS99617.1"/>
    </source>
</evidence>
<reference evidence="3 4" key="1">
    <citation type="journal article" date="2019" name="Genome Biol. Evol.">
        <title>Day and night: Metabolic profiles and evolutionary relationships of six axenic non-marine cyanobacteria.</title>
        <authorList>
            <person name="Will S.E."/>
            <person name="Henke P."/>
            <person name="Boedeker C."/>
            <person name="Huang S."/>
            <person name="Brinkmann H."/>
            <person name="Rohde M."/>
            <person name="Jarek M."/>
            <person name="Friedl T."/>
            <person name="Seufert S."/>
            <person name="Schumacher M."/>
            <person name="Overmann J."/>
            <person name="Neumann-Schaal M."/>
            <person name="Petersen J."/>
        </authorList>
    </citation>
    <scope>NUCLEOTIDE SEQUENCE [LARGE SCALE GENOMIC DNA]</scope>
    <source>
        <strain evidence="3 4">SAG 1403-4b</strain>
    </source>
</reference>
<evidence type="ECO:0000256" key="1">
    <source>
        <dbReference type="SAM" id="Phobius"/>
    </source>
</evidence>
<keyword evidence="1" id="KW-1133">Transmembrane helix</keyword>
<dbReference type="PANTHER" id="PTHR36109:SF2">
    <property type="entry name" value="MEMBRANE PROTEIN"/>
    <property type="match status" value="1"/>
</dbReference>
<dbReference type="PANTHER" id="PTHR36109">
    <property type="entry name" value="MEMBRANE PROTEIN-RELATED"/>
    <property type="match status" value="1"/>
</dbReference>
<organism evidence="3 4">
    <name type="scientific">Trichormus variabilis SAG 1403-4b</name>
    <dbReference type="NCBI Taxonomy" id="447716"/>
    <lineage>
        <taxon>Bacteria</taxon>
        <taxon>Bacillati</taxon>
        <taxon>Cyanobacteriota</taxon>
        <taxon>Cyanophyceae</taxon>
        <taxon>Nostocales</taxon>
        <taxon>Nostocaceae</taxon>
        <taxon>Trichormus</taxon>
    </lineage>
</organism>
<dbReference type="EMBL" id="RSCM01000001">
    <property type="protein sequence ID" value="RUS99617.1"/>
    <property type="molecule type" value="Genomic_DNA"/>
</dbReference>
<name>A0A3S1C3M7_ANAVA</name>
<dbReference type="Pfam" id="PF11181">
    <property type="entry name" value="YflT"/>
    <property type="match status" value="1"/>
</dbReference>
<keyword evidence="4" id="KW-1185">Reference proteome</keyword>
<accession>A0A3S1C3M7</accession>
<dbReference type="InterPro" id="IPR025889">
    <property type="entry name" value="GSP17M-like_dom"/>
</dbReference>
<proteinExistence type="predicted"/>
<dbReference type="RefSeq" id="WP_127051808.1">
    <property type="nucleotide sequence ID" value="NZ_RSCM01000001.1"/>
</dbReference>